<evidence type="ECO:0000313" key="2">
    <source>
        <dbReference type="EMBL" id="OWA54036.1"/>
    </source>
</evidence>
<dbReference type="InterPro" id="IPR051908">
    <property type="entry name" value="Ribosomal_N-acetyltransferase"/>
</dbReference>
<dbReference type="PANTHER" id="PTHR43441">
    <property type="entry name" value="RIBOSOMAL-PROTEIN-SERINE ACETYLTRANSFERASE"/>
    <property type="match status" value="1"/>
</dbReference>
<dbReference type="GO" id="GO:0008999">
    <property type="term" value="F:protein-N-terminal-alanine acetyltransferase activity"/>
    <property type="evidence" value="ECO:0007669"/>
    <property type="project" value="TreeGrafter"/>
</dbReference>
<dbReference type="FunFam" id="3.40.630.30:FF:000047">
    <property type="entry name" value="Acetyltransferase, GNAT family"/>
    <property type="match status" value="1"/>
</dbReference>
<organism evidence="2 3">
    <name type="scientific">Hypsibius exemplaris</name>
    <name type="common">Freshwater tardigrade</name>
    <dbReference type="NCBI Taxonomy" id="2072580"/>
    <lineage>
        <taxon>Eukaryota</taxon>
        <taxon>Metazoa</taxon>
        <taxon>Ecdysozoa</taxon>
        <taxon>Tardigrada</taxon>
        <taxon>Eutardigrada</taxon>
        <taxon>Parachela</taxon>
        <taxon>Hypsibioidea</taxon>
        <taxon>Hypsibiidae</taxon>
        <taxon>Hypsibius</taxon>
    </lineage>
</organism>
<dbReference type="PANTHER" id="PTHR43441:SF2">
    <property type="entry name" value="FAMILY ACETYLTRANSFERASE, PUTATIVE (AFU_ORTHOLOGUE AFUA_7G00850)-RELATED"/>
    <property type="match status" value="1"/>
</dbReference>
<proteinExistence type="predicted"/>
<dbReference type="AlphaFoldDB" id="A0A9X6RNV4"/>
<dbReference type="EMBL" id="MTYJ01000366">
    <property type="protein sequence ID" value="OWA54036.1"/>
    <property type="molecule type" value="Genomic_DNA"/>
</dbReference>
<feature type="domain" description="N-acetyltransferase" evidence="1">
    <location>
        <begin position="26"/>
        <end position="184"/>
    </location>
</feature>
<evidence type="ECO:0000313" key="3">
    <source>
        <dbReference type="Proteomes" id="UP000192578"/>
    </source>
</evidence>
<comment type="caution">
    <text evidence="2">The sequence shown here is derived from an EMBL/GenBank/DDBJ whole genome shotgun (WGS) entry which is preliminary data.</text>
</comment>
<dbReference type="SUPFAM" id="SSF55729">
    <property type="entry name" value="Acyl-CoA N-acyltransferases (Nat)"/>
    <property type="match status" value="1"/>
</dbReference>
<reference evidence="3" key="1">
    <citation type="submission" date="2017-01" db="EMBL/GenBank/DDBJ databases">
        <title>Comparative genomics of anhydrobiosis in the tardigrade Hypsibius dujardini.</title>
        <authorList>
            <person name="Yoshida Y."/>
            <person name="Koutsovoulos G."/>
            <person name="Laetsch D."/>
            <person name="Stevens L."/>
            <person name="Kumar S."/>
            <person name="Horikawa D."/>
            <person name="Ishino K."/>
            <person name="Komine S."/>
            <person name="Tomita M."/>
            <person name="Blaxter M."/>
            <person name="Arakawa K."/>
        </authorList>
    </citation>
    <scope>NUCLEOTIDE SEQUENCE [LARGE SCALE GENOMIC DNA]</scope>
    <source>
        <strain evidence="3">Z151</strain>
    </source>
</reference>
<dbReference type="PROSITE" id="PS51186">
    <property type="entry name" value="GNAT"/>
    <property type="match status" value="1"/>
</dbReference>
<dbReference type="Gene3D" id="3.40.630.30">
    <property type="match status" value="1"/>
</dbReference>
<keyword evidence="3" id="KW-1185">Reference proteome</keyword>
<name>A0A9X6RNV4_HYPEX</name>
<dbReference type="GO" id="GO:0005737">
    <property type="term" value="C:cytoplasm"/>
    <property type="evidence" value="ECO:0007669"/>
    <property type="project" value="TreeGrafter"/>
</dbReference>
<dbReference type="OrthoDB" id="41238at2759"/>
<dbReference type="Proteomes" id="UP000192578">
    <property type="component" value="Unassembled WGS sequence"/>
</dbReference>
<sequence>MANSIPVPNWKPAQLPDGRTLEGRFVRLEKLDPTRHGDGLYAALQGPSPDPKLWDYLPWGPFPDRTDFDKWISAHTANPNSLVYCVVDKATGVVDGSLSLTSIVPAHGRIEIGGVLFGTGMQRTPKGTEAVYLLAKEAFELGNRRLEWKSNNENARSKRAAERFGFTFEAVFRQHQVVKGKNRDTAWYSIIDSEWPAVREAFERWLAVNNFDESGQQTKPLESFRVSPTS</sequence>
<dbReference type="GO" id="GO:1990189">
    <property type="term" value="F:protein N-terminal-serine acetyltransferase activity"/>
    <property type="evidence" value="ECO:0007669"/>
    <property type="project" value="TreeGrafter"/>
</dbReference>
<protein>
    <recommendedName>
        <fullName evidence="1">N-acetyltransferase domain-containing protein</fullName>
    </recommendedName>
</protein>
<dbReference type="Pfam" id="PF13302">
    <property type="entry name" value="Acetyltransf_3"/>
    <property type="match status" value="1"/>
</dbReference>
<dbReference type="InterPro" id="IPR000182">
    <property type="entry name" value="GNAT_dom"/>
</dbReference>
<evidence type="ECO:0000259" key="1">
    <source>
        <dbReference type="PROSITE" id="PS51186"/>
    </source>
</evidence>
<dbReference type="InterPro" id="IPR016181">
    <property type="entry name" value="Acyl_CoA_acyltransferase"/>
</dbReference>
<accession>A0A9X6RNV4</accession>
<gene>
    <name evidence="2" type="ORF">BV898_18458</name>
</gene>